<gene>
    <name evidence="2" type="ORF">OCBIM_22024989mg</name>
</gene>
<dbReference type="PANTHER" id="PTHR45749">
    <property type="match status" value="1"/>
</dbReference>
<dbReference type="AlphaFoldDB" id="A0A0L8H0J1"/>
<dbReference type="STRING" id="37653.A0A0L8H0J1"/>
<feature type="domain" description="TTF-type" evidence="1">
    <location>
        <begin position="17"/>
        <end position="96"/>
    </location>
</feature>
<accession>A0A0L8H0J1</accession>
<dbReference type="InterPro" id="IPR006580">
    <property type="entry name" value="Znf_TTF"/>
</dbReference>
<dbReference type="SMART" id="SM00597">
    <property type="entry name" value="ZnF_TTF"/>
    <property type="match status" value="1"/>
</dbReference>
<protein>
    <recommendedName>
        <fullName evidence="1">TTF-type domain-containing protein</fullName>
    </recommendedName>
</protein>
<feature type="non-terminal residue" evidence="2">
    <location>
        <position position="1"/>
    </location>
</feature>
<evidence type="ECO:0000313" key="2">
    <source>
        <dbReference type="EMBL" id="KOF82624.1"/>
    </source>
</evidence>
<dbReference type="EMBL" id="KQ419672">
    <property type="protein sequence ID" value="KOF82624.1"/>
    <property type="molecule type" value="Genomic_DNA"/>
</dbReference>
<organism evidence="2">
    <name type="scientific">Octopus bimaculoides</name>
    <name type="common">California two-spotted octopus</name>
    <dbReference type="NCBI Taxonomy" id="37653"/>
    <lineage>
        <taxon>Eukaryota</taxon>
        <taxon>Metazoa</taxon>
        <taxon>Spiralia</taxon>
        <taxon>Lophotrochozoa</taxon>
        <taxon>Mollusca</taxon>
        <taxon>Cephalopoda</taxon>
        <taxon>Coleoidea</taxon>
        <taxon>Octopodiformes</taxon>
        <taxon>Octopoda</taxon>
        <taxon>Incirrata</taxon>
        <taxon>Octopodidae</taxon>
        <taxon>Octopus</taxon>
    </lineage>
</organism>
<proteinExistence type="predicted"/>
<evidence type="ECO:0000259" key="1">
    <source>
        <dbReference type="SMART" id="SM00597"/>
    </source>
</evidence>
<dbReference type="PANTHER" id="PTHR45749:SF21">
    <property type="entry name" value="DUF4371 DOMAIN-CONTAINING PROTEIN"/>
    <property type="match status" value="1"/>
</dbReference>
<reference evidence="2" key="1">
    <citation type="submission" date="2015-07" db="EMBL/GenBank/DDBJ databases">
        <title>MeaNS - Measles Nucleotide Surveillance Program.</title>
        <authorList>
            <person name="Tran T."/>
            <person name="Druce J."/>
        </authorList>
    </citation>
    <scope>NUCLEOTIDE SEQUENCE</scope>
    <source>
        <strain evidence="2">UCB-OBI-ISO-001</strain>
        <tissue evidence="2">Gonad</tissue>
    </source>
</reference>
<sequence>TGQPVLAKVDPKIYGNQRRDFSSSWYTARPWLKYSLSKKALFCFACRHFNTSAQADTCFIKNGYSNWHHAKEKNKGLNKHANSASHIQAMLSKNHYYISFIVDIVHFLCANELPFQGNENEAFQDLYSEDDTQPCGLFMKLLQYILEKDSKLTEYYSTIPKNVTYTAAAMQNEIIELLRRHTVSLIVDEIKCPDVPYFTLKFVMPTTQHYDAETLADLIIRELINLCIDPKRLLSQCYDGASVMSGKIGGVQRKIQNQLEKYIPYVHCLNHQLHLVVVKTIKRIPELATIFNTINILQILLNGQR</sequence>
<name>A0A0L8H0J1_OCTBM</name>